<dbReference type="CDD" id="cd00449">
    <property type="entry name" value="PLPDE_IV"/>
    <property type="match status" value="1"/>
</dbReference>
<comment type="pathway">
    <text evidence="3">Amino-acid biosynthesis; L-leucine biosynthesis; L-leucine from 3-methyl-2-oxobutanoate: step 4/4.</text>
</comment>
<keyword evidence="10" id="KW-1185">Reference proteome</keyword>
<comment type="catalytic activity">
    <reaction evidence="6">
        <text>L-valine + 2-oxoglutarate = 3-methyl-2-oxobutanoate + L-glutamate</text>
        <dbReference type="Rhea" id="RHEA:24813"/>
        <dbReference type="ChEBI" id="CHEBI:11851"/>
        <dbReference type="ChEBI" id="CHEBI:16810"/>
        <dbReference type="ChEBI" id="CHEBI:29985"/>
        <dbReference type="ChEBI" id="CHEBI:57762"/>
        <dbReference type="EC" id="2.6.1.42"/>
    </reaction>
</comment>
<dbReference type="EC" id="2.6.1.42" evidence="5"/>
<name>A0A2S6I054_9BACT</name>
<dbReference type="GO" id="GO:0046394">
    <property type="term" value="P:carboxylic acid biosynthetic process"/>
    <property type="evidence" value="ECO:0007669"/>
    <property type="project" value="UniProtKB-ARBA"/>
</dbReference>
<evidence type="ECO:0000256" key="7">
    <source>
        <dbReference type="ARBA" id="ARBA00048798"/>
    </source>
</evidence>
<evidence type="ECO:0000256" key="1">
    <source>
        <dbReference type="ARBA" id="ARBA00004824"/>
    </source>
</evidence>
<organism evidence="9 10">
    <name type="scientific">Neolewinella xylanilytica</name>
    <dbReference type="NCBI Taxonomy" id="1514080"/>
    <lineage>
        <taxon>Bacteria</taxon>
        <taxon>Pseudomonadati</taxon>
        <taxon>Bacteroidota</taxon>
        <taxon>Saprospiria</taxon>
        <taxon>Saprospirales</taxon>
        <taxon>Lewinellaceae</taxon>
        <taxon>Neolewinella</taxon>
    </lineage>
</organism>
<dbReference type="PANTHER" id="PTHR42743">
    <property type="entry name" value="AMINO-ACID AMINOTRANSFERASE"/>
    <property type="match status" value="1"/>
</dbReference>
<dbReference type="Pfam" id="PF01063">
    <property type="entry name" value="Aminotran_4"/>
    <property type="match status" value="1"/>
</dbReference>
<protein>
    <recommendedName>
        <fullName evidence="5">branched-chain-amino-acid transaminase</fullName>
        <ecNumber evidence="5">2.6.1.42</ecNumber>
    </recommendedName>
</protein>
<comment type="similarity">
    <text evidence="4">Belongs to the class-IV pyridoxal-phosphate-dependent aminotransferase family.</text>
</comment>
<dbReference type="InterPro" id="IPR043131">
    <property type="entry name" value="BCAT-like_N"/>
</dbReference>
<dbReference type="Proteomes" id="UP000237662">
    <property type="component" value="Unassembled WGS sequence"/>
</dbReference>
<evidence type="ECO:0000256" key="2">
    <source>
        <dbReference type="ARBA" id="ARBA00004931"/>
    </source>
</evidence>
<dbReference type="InterPro" id="IPR036038">
    <property type="entry name" value="Aminotransferase-like"/>
</dbReference>
<dbReference type="OrthoDB" id="9805628at2"/>
<comment type="pathway">
    <text evidence="1">Amino-acid biosynthesis; L-isoleucine biosynthesis; L-isoleucine from 2-oxobutanoate: step 4/4.</text>
</comment>
<evidence type="ECO:0000256" key="5">
    <source>
        <dbReference type="ARBA" id="ARBA00013053"/>
    </source>
</evidence>
<dbReference type="Gene3D" id="3.30.470.10">
    <property type="match status" value="1"/>
</dbReference>
<gene>
    <name evidence="9" type="ORF">CLV84_4007</name>
</gene>
<comment type="catalytic activity">
    <reaction evidence="8">
        <text>L-leucine + 2-oxoglutarate = 4-methyl-2-oxopentanoate + L-glutamate</text>
        <dbReference type="Rhea" id="RHEA:18321"/>
        <dbReference type="ChEBI" id="CHEBI:16810"/>
        <dbReference type="ChEBI" id="CHEBI:17865"/>
        <dbReference type="ChEBI" id="CHEBI:29985"/>
        <dbReference type="ChEBI" id="CHEBI:57427"/>
        <dbReference type="EC" id="2.6.1.42"/>
    </reaction>
</comment>
<evidence type="ECO:0000256" key="8">
    <source>
        <dbReference type="ARBA" id="ARBA00049229"/>
    </source>
</evidence>
<dbReference type="Gene3D" id="3.20.10.10">
    <property type="entry name" value="D-amino Acid Aminotransferase, subunit A, domain 2"/>
    <property type="match status" value="1"/>
</dbReference>
<evidence type="ECO:0000256" key="6">
    <source>
        <dbReference type="ARBA" id="ARBA00048212"/>
    </source>
</evidence>
<dbReference type="InterPro" id="IPR050571">
    <property type="entry name" value="Class-IV_PLP-Dep_Aminotrnsfr"/>
</dbReference>
<dbReference type="GO" id="GO:0005829">
    <property type="term" value="C:cytosol"/>
    <property type="evidence" value="ECO:0007669"/>
    <property type="project" value="TreeGrafter"/>
</dbReference>
<comment type="pathway">
    <text evidence="2">Amino-acid biosynthesis; L-valine biosynthesis; L-valine from pyruvate: step 4/4.</text>
</comment>
<proteinExistence type="inferred from homology"/>
<dbReference type="EMBL" id="PTJC01000008">
    <property type="protein sequence ID" value="PPK84238.1"/>
    <property type="molecule type" value="Genomic_DNA"/>
</dbReference>
<accession>A0A2S6I054</accession>
<reference evidence="9 10" key="1">
    <citation type="submission" date="2018-02" db="EMBL/GenBank/DDBJ databases">
        <title>Genomic Encyclopedia of Archaeal and Bacterial Type Strains, Phase II (KMG-II): from individual species to whole genera.</title>
        <authorList>
            <person name="Goeker M."/>
        </authorList>
    </citation>
    <scope>NUCLEOTIDE SEQUENCE [LARGE SCALE GENOMIC DNA]</scope>
    <source>
        <strain evidence="9 10">DSM 29526</strain>
    </source>
</reference>
<dbReference type="GO" id="GO:0004084">
    <property type="term" value="F:branched-chain-amino-acid transaminase activity"/>
    <property type="evidence" value="ECO:0007669"/>
    <property type="project" value="UniProtKB-EC"/>
</dbReference>
<evidence type="ECO:0000313" key="9">
    <source>
        <dbReference type="EMBL" id="PPK84238.1"/>
    </source>
</evidence>
<evidence type="ECO:0000256" key="4">
    <source>
        <dbReference type="ARBA" id="ARBA00009320"/>
    </source>
</evidence>
<comment type="catalytic activity">
    <reaction evidence="7">
        <text>L-isoleucine + 2-oxoglutarate = (S)-3-methyl-2-oxopentanoate + L-glutamate</text>
        <dbReference type="Rhea" id="RHEA:24801"/>
        <dbReference type="ChEBI" id="CHEBI:16810"/>
        <dbReference type="ChEBI" id="CHEBI:29985"/>
        <dbReference type="ChEBI" id="CHEBI:35146"/>
        <dbReference type="ChEBI" id="CHEBI:58045"/>
        <dbReference type="EC" id="2.6.1.42"/>
    </reaction>
</comment>
<keyword evidence="9" id="KW-0032">Aminotransferase</keyword>
<keyword evidence="9" id="KW-0808">Transferase</keyword>
<sequence length="277" mass="31184">MLDTIYLNGAYLSRNAATLHVSDLSILRGYGVFDYFRYRSGRPRFVSDHAARFRRSAEGLHLPLDYTDAELQQIVEELIHRNGGGDGGIRFVLTGGYAEDGYTPRDPNFLALPYAFSQPAEFYYEKGCTVLLHRYERQLPRIKSIDYIEGIRIQPALKRVGAQYPLYVDRDGHVRESDRSNFMIVREGKLIAPVEDILLGITRHHLLKLAAEMGISIEERKVTTSELLAADEAIICSSVKGAMPITQIVSGSTFSNRAFGSPGPFTLQLMEAWKAYE</sequence>
<dbReference type="SUPFAM" id="SSF56752">
    <property type="entry name" value="D-aminoacid aminotransferase-like PLP-dependent enzymes"/>
    <property type="match status" value="1"/>
</dbReference>
<evidence type="ECO:0000313" key="10">
    <source>
        <dbReference type="Proteomes" id="UP000237662"/>
    </source>
</evidence>
<dbReference type="AlphaFoldDB" id="A0A2S6I054"/>
<dbReference type="PANTHER" id="PTHR42743:SF11">
    <property type="entry name" value="AMINODEOXYCHORISMATE LYASE"/>
    <property type="match status" value="1"/>
</dbReference>
<comment type="caution">
    <text evidence="9">The sequence shown here is derived from an EMBL/GenBank/DDBJ whole genome shotgun (WGS) entry which is preliminary data.</text>
</comment>
<dbReference type="InterPro" id="IPR001544">
    <property type="entry name" value="Aminotrans_IV"/>
</dbReference>
<dbReference type="RefSeq" id="WP_104421573.1">
    <property type="nucleotide sequence ID" value="NZ_PTJC01000008.1"/>
</dbReference>
<evidence type="ECO:0000256" key="3">
    <source>
        <dbReference type="ARBA" id="ARBA00005072"/>
    </source>
</evidence>
<dbReference type="InterPro" id="IPR043132">
    <property type="entry name" value="BCAT-like_C"/>
</dbReference>